<sequence length="220" mass="25458">MAEQHPNSEILGIDLSPIQPSWGPPNCRFIVEDVELDWSYGGQKFDFIHSRGMIACIMDYNRMYRQAFDHLVPGGWIEVQEFETRMQSNAPCEGSKRKHIDEWLRYLDEATVSVGRPLTVAGEQRQHLIDVGFEDVAEDIYPIPFGTWPKDPKFKELGRFQLAQMLQAVDSLSPAVFSRILHWDTERVRELTSGVKRELMDRSLNLYCNIHFVYGRKPGI</sequence>
<dbReference type="CDD" id="cd02440">
    <property type="entry name" value="AdoMet_MTases"/>
    <property type="match status" value="1"/>
</dbReference>
<name>A0ABR3Y127_9EURO</name>
<proteinExistence type="predicted"/>
<evidence type="ECO:0000313" key="1">
    <source>
        <dbReference type="EMBL" id="KAL1881617.1"/>
    </source>
</evidence>
<reference evidence="1 2" key="1">
    <citation type="journal article" date="2024" name="IMA Fungus">
        <title>IMA Genome - F19 : A genome assembly and annotation guide to empower mycologists, including annotated draft genome sequences of Ceratocystis pirilliformis, Diaporthe australafricana, Fusarium ophioides, Paecilomyces lecythidis, and Sporothrix stenoceras.</title>
        <authorList>
            <person name="Aylward J."/>
            <person name="Wilson A.M."/>
            <person name="Visagie C.M."/>
            <person name="Spraker J."/>
            <person name="Barnes I."/>
            <person name="Buitendag C."/>
            <person name="Ceriani C."/>
            <person name="Del Mar Angel L."/>
            <person name="du Plessis D."/>
            <person name="Fuchs T."/>
            <person name="Gasser K."/>
            <person name="Kramer D."/>
            <person name="Li W."/>
            <person name="Munsamy K."/>
            <person name="Piso A."/>
            <person name="Price J.L."/>
            <person name="Sonnekus B."/>
            <person name="Thomas C."/>
            <person name="van der Nest A."/>
            <person name="van Dijk A."/>
            <person name="van Heerden A."/>
            <person name="van Vuuren N."/>
            <person name="Yilmaz N."/>
            <person name="Duong T.A."/>
            <person name="van der Merwe N.A."/>
            <person name="Wingfield M.J."/>
            <person name="Wingfield B.D."/>
        </authorList>
    </citation>
    <scope>NUCLEOTIDE SEQUENCE [LARGE SCALE GENOMIC DNA]</scope>
    <source>
        <strain evidence="1 2">CMW 18167</strain>
    </source>
</reference>
<dbReference type="InterPro" id="IPR029063">
    <property type="entry name" value="SAM-dependent_MTases_sf"/>
</dbReference>
<protein>
    <recommendedName>
        <fullName evidence="3">Methyltransferase</fullName>
    </recommendedName>
</protein>
<accession>A0ABR3Y127</accession>
<gene>
    <name evidence="1" type="ORF">Plec18167_003215</name>
</gene>
<dbReference type="PANTHER" id="PTHR43591:SF31">
    <property type="entry name" value="LAEA-LIKE, PUTATIVE (AFU_ORTHOLOGUE AFUA_8G01930)-RELATED"/>
    <property type="match status" value="1"/>
</dbReference>
<dbReference type="PANTHER" id="PTHR43591">
    <property type="entry name" value="METHYLTRANSFERASE"/>
    <property type="match status" value="1"/>
</dbReference>
<dbReference type="Proteomes" id="UP001583193">
    <property type="component" value="Unassembled WGS sequence"/>
</dbReference>
<organism evidence="1 2">
    <name type="scientific">Paecilomyces lecythidis</name>
    <dbReference type="NCBI Taxonomy" id="3004212"/>
    <lineage>
        <taxon>Eukaryota</taxon>
        <taxon>Fungi</taxon>
        <taxon>Dikarya</taxon>
        <taxon>Ascomycota</taxon>
        <taxon>Pezizomycotina</taxon>
        <taxon>Eurotiomycetes</taxon>
        <taxon>Eurotiomycetidae</taxon>
        <taxon>Eurotiales</taxon>
        <taxon>Thermoascaceae</taxon>
        <taxon>Paecilomyces</taxon>
    </lineage>
</organism>
<keyword evidence="2" id="KW-1185">Reference proteome</keyword>
<dbReference type="EMBL" id="JAVDPF010000007">
    <property type="protein sequence ID" value="KAL1881617.1"/>
    <property type="molecule type" value="Genomic_DNA"/>
</dbReference>
<evidence type="ECO:0008006" key="3">
    <source>
        <dbReference type="Google" id="ProtNLM"/>
    </source>
</evidence>
<dbReference type="Gene3D" id="3.40.50.150">
    <property type="entry name" value="Vaccinia Virus protein VP39"/>
    <property type="match status" value="1"/>
</dbReference>
<dbReference type="Pfam" id="PF13489">
    <property type="entry name" value="Methyltransf_23"/>
    <property type="match status" value="1"/>
</dbReference>
<dbReference type="SUPFAM" id="SSF53335">
    <property type="entry name" value="S-adenosyl-L-methionine-dependent methyltransferases"/>
    <property type="match status" value="1"/>
</dbReference>
<comment type="caution">
    <text evidence="1">The sequence shown here is derived from an EMBL/GenBank/DDBJ whole genome shotgun (WGS) entry which is preliminary data.</text>
</comment>
<evidence type="ECO:0000313" key="2">
    <source>
        <dbReference type="Proteomes" id="UP001583193"/>
    </source>
</evidence>